<dbReference type="PANTHER" id="PTHR48079">
    <property type="entry name" value="PROTEIN YEEZ"/>
    <property type="match status" value="1"/>
</dbReference>
<proteinExistence type="predicted"/>
<accession>A0AAD0NMH8</accession>
<feature type="domain" description="NAD-dependent epimerase/dehydratase" evidence="1">
    <location>
        <begin position="2"/>
        <end position="222"/>
    </location>
</feature>
<dbReference type="AlphaFoldDB" id="A0AAD0NMH8"/>
<dbReference type="Proteomes" id="UP000244903">
    <property type="component" value="Chromosome"/>
</dbReference>
<dbReference type="GO" id="GO:0004029">
    <property type="term" value="F:aldehyde dehydrogenase (NAD+) activity"/>
    <property type="evidence" value="ECO:0007669"/>
    <property type="project" value="TreeGrafter"/>
</dbReference>
<keyword evidence="3" id="KW-1185">Reference proteome</keyword>
<dbReference type="InterPro" id="IPR036291">
    <property type="entry name" value="NAD(P)-bd_dom_sf"/>
</dbReference>
<dbReference type="Pfam" id="PF01370">
    <property type="entry name" value="Epimerase"/>
    <property type="match status" value="1"/>
</dbReference>
<dbReference type="EMBL" id="CP015453">
    <property type="protein sequence ID" value="AWH94842.1"/>
    <property type="molecule type" value="Genomic_DNA"/>
</dbReference>
<dbReference type="InterPro" id="IPR001509">
    <property type="entry name" value="Epimerase_deHydtase"/>
</dbReference>
<name>A0AAD0NMH8_9ACTN</name>
<dbReference type="PANTHER" id="PTHR48079:SF6">
    <property type="entry name" value="NAD(P)-BINDING DOMAIN-CONTAINING PROTEIN-RELATED"/>
    <property type="match status" value="1"/>
</dbReference>
<dbReference type="KEGG" id="dpc:A6048_04290"/>
<evidence type="ECO:0000313" key="2">
    <source>
        <dbReference type="EMBL" id="AWH94842.1"/>
    </source>
</evidence>
<dbReference type="Gene3D" id="3.40.50.720">
    <property type="entry name" value="NAD(P)-binding Rossmann-like Domain"/>
    <property type="match status" value="1"/>
</dbReference>
<reference evidence="2 3" key="1">
    <citation type="submission" date="2016-04" db="EMBL/GenBank/DDBJ databases">
        <title>Complete genome sequence of the haloalkaliphilic hydrocarbon-degrading bacterium Dietzia psychralcaliphila ILA-1T, isolated from a drain of a fish product-processing plant.</title>
        <authorList>
            <person name="Zhao J."/>
            <person name="Hu B."/>
            <person name="Geng S."/>
            <person name="Nie Y."/>
            <person name="Tang Y."/>
        </authorList>
    </citation>
    <scope>NUCLEOTIDE SEQUENCE [LARGE SCALE GENOMIC DNA]</scope>
    <source>
        <strain evidence="2 3">ILA-1</strain>
    </source>
</reference>
<dbReference type="SUPFAM" id="SSF51735">
    <property type="entry name" value="NAD(P)-binding Rossmann-fold domains"/>
    <property type="match status" value="1"/>
</dbReference>
<dbReference type="InterPro" id="IPR051783">
    <property type="entry name" value="NAD(P)-dependent_oxidoreduct"/>
</dbReference>
<evidence type="ECO:0000313" key="3">
    <source>
        <dbReference type="Proteomes" id="UP000244903"/>
    </source>
</evidence>
<sequence>MVLTGASGDFGTALLRGLILREEVDHVVALARSPLRVQDPKIEQRTIDITTDDLDEAFAGADAVIHCAFMVEEPRDKESARVVNVDGSRRVLWAADSAGARVCVMTSSINAYGPRGGPEVIDETAPIGASQENYYFHHKALVEEDVRRWRRGSDGRMAMAVLRPTYVVGPDMSNSGLETMRSRVVLHPSPGRSYFQFLHQDDLVDAYLRVVLAGVDGEFNLGPEGALTVSELCRLNHSVCIPVPLRAARRLADVGFRLRLLPYSSHWVTCGEPVTTSRRLRDATGWQPRYDCTEAARLMLAG</sequence>
<organism evidence="2 3">
    <name type="scientific">Dietzia psychralcaliphila</name>
    <dbReference type="NCBI Taxonomy" id="139021"/>
    <lineage>
        <taxon>Bacteria</taxon>
        <taxon>Bacillati</taxon>
        <taxon>Actinomycetota</taxon>
        <taxon>Actinomycetes</taxon>
        <taxon>Mycobacteriales</taxon>
        <taxon>Dietziaceae</taxon>
        <taxon>Dietzia</taxon>
    </lineage>
</organism>
<protein>
    <recommendedName>
        <fullName evidence="1">NAD-dependent epimerase/dehydratase domain-containing protein</fullName>
    </recommendedName>
</protein>
<evidence type="ECO:0000259" key="1">
    <source>
        <dbReference type="Pfam" id="PF01370"/>
    </source>
</evidence>
<gene>
    <name evidence="2" type="ORF">A6048_04290</name>
</gene>
<dbReference type="GO" id="GO:0005737">
    <property type="term" value="C:cytoplasm"/>
    <property type="evidence" value="ECO:0007669"/>
    <property type="project" value="TreeGrafter"/>
</dbReference>